<protein>
    <recommendedName>
        <fullName evidence="8">Cation/H+ exchanger transmembrane domain-containing protein</fullName>
    </recommendedName>
</protein>
<evidence type="ECO:0000256" key="3">
    <source>
        <dbReference type="ARBA" id="ARBA00022448"/>
    </source>
</evidence>
<evidence type="ECO:0000256" key="5">
    <source>
        <dbReference type="ARBA" id="ARBA00022989"/>
    </source>
</evidence>
<proteinExistence type="inferred from homology"/>
<dbReference type="GO" id="GO:0015297">
    <property type="term" value="F:antiporter activity"/>
    <property type="evidence" value="ECO:0007669"/>
    <property type="project" value="InterPro"/>
</dbReference>
<keyword evidence="4 7" id="KW-0812">Transmembrane</keyword>
<name>A0A1F5Z2D0_9BACT</name>
<sequence length="138" mass="14750">MEAWTGLFDILLLLSAALVLGALAGTLRQSAIIGYLVAGMLVGPNVLGWVGRRGEVVFIAELGVTLLLFSIGLEFSLKRLIKIGPVTYLGGTAQVVLTTLAGLFQVEFKTQELLTTTMTICSFTSLLARKARSYGNDL</sequence>
<reference evidence="9 10" key="1">
    <citation type="journal article" date="2016" name="Nat. Commun.">
        <title>Thousands of microbial genomes shed light on interconnected biogeochemical processes in an aquifer system.</title>
        <authorList>
            <person name="Anantharaman K."/>
            <person name="Brown C.T."/>
            <person name="Hug L.A."/>
            <person name="Sharon I."/>
            <person name="Castelle C.J."/>
            <person name="Probst A.J."/>
            <person name="Thomas B.C."/>
            <person name="Singh A."/>
            <person name="Wilkins M.J."/>
            <person name="Karaoz U."/>
            <person name="Brodie E.L."/>
            <person name="Williams K.H."/>
            <person name="Hubbard S.S."/>
            <person name="Banfield J.F."/>
        </authorList>
    </citation>
    <scope>NUCLEOTIDE SEQUENCE [LARGE SCALE GENOMIC DNA]</scope>
</reference>
<keyword evidence="6 7" id="KW-0472">Membrane</keyword>
<keyword evidence="5 7" id="KW-1133">Transmembrane helix</keyword>
<evidence type="ECO:0000256" key="4">
    <source>
        <dbReference type="ARBA" id="ARBA00022692"/>
    </source>
</evidence>
<evidence type="ECO:0000313" key="9">
    <source>
        <dbReference type="EMBL" id="OGG06601.1"/>
    </source>
</evidence>
<dbReference type="Pfam" id="PF00999">
    <property type="entry name" value="Na_H_Exchanger"/>
    <property type="match status" value="1"/>
</dbReference>
<feature type="domain" description="Cation/H+ exchanger transmembrane" evidence="8">
    <location>
        <begin position="16"/>
        <end position="106"/>
    </location>
</feature>
<evidence type="ECO:0000313" key="10">
    <source>
        <dbReference type="Proteomes" id="UP000179129"/>
    </source>
</evidence>
<evidence type="ECO:0000256" key="1">
    <source>
        <dbReference type="ARBA" id="ARBA00004141"/>
    </source>
</evidence>
<feature type="transmembrane region" description="Helical" evidence="7">
    <location>
        <begin position="32"/>
        <end position="50"/>
    </location>
</feature>
<dbReference type="PANTHER" id="PTHR42751:SF3">
    <property type="entry name" value="SODIUM_GLUTAMATE SYMPORTER"/>
    <property type="match status" value="1"/>
</dbReference>
<evidence type="ECO:0000256" key="6">
    <source>
        <dbReference type="ARBA" id="ARBA00023136"/>
    </source>
</evidence>
<feature type="transmembrane region" description="Helical" evidence="7">
    <location>
        <begin position="6"/>
        <end position="25"/>
    </location>
</feature>
<comment type="caution">
    <text evidence="9">The sequence shown here is derived from an EMBL/GenBank/DDBJ whole genome shotgun (WGS) entry which is preliminary data.</text>
</comment>
<dbReference type="InterPro" id="IPR038770">
    <property type="entry name" value="Na+/solute_symporter_sf"/>
</dbReference>
<feature type="transmembrane region" description="Helical" evidence="7">
    <location>
        <begin position="56"/>
        <end position="75"/>
    </location>
</feature>
<evidence type="ECO:0000256" key="2">
    <source>
        <dbReference type="ARBA" id="ARBA00005551"/>
    </source>
</evidence>
<comment type="similarity">
    <text evidence="2">Belongs to the monovalent cation:proton antiporter 2 (CPA2) transporter (TC 2.A.37) family.</text>
</comment>
<dbReference type="STRING" id="1817867.A3F83_15175"/>
<dbReference type="InterPro" id="IPR006153">
    <property type="entry name" value="Cation/H_exchanger_TM"/>
</dbReference>
<dbReference type="GO" id="GO:1902600">
    <property type="term" value="P:proton transmembrane transport"/>
    <property type="evidence" value="ECO:0007669"/>
    <property type="project" value="InterPro"/>
</dbReference>
<dbReference type="Gene3D" id="1.20.1530.20">
    <property type="match status" value="1"/>
</dbReference>
<dbReference type="GO" id="GO:0016020">
    <property type="term" value="C:membrane"/>
    <property type="evidence" value="ECO:0007669"/>
    <property type="project" value="UniProtKB-SubCell"/>
</dbReference>
<dbReference type="EMBL" id="MFIX01000018">
    <property type="protein sequence ID" value="OGG06601.1"/>
    <property type="molecule type" value="Genomic_DNA"/>
</dbReference>
<dbReference type="PANTHER" id="PTHR42751">
    <property type="entry name" value="SODIUM/HYDROGEN EXCHANGER FAMILY/TRKA DOMAIN PROTEIN"/>
    <property type="match status" value="1"/>
</dbReference>
<gene>
    <name evidence="9" type="ORF">A3F83_15175</name>
</gene>
<organism evidence="9 10">
    <name type="scientific">Candidatus Glassbacteria bacterium RIFCSPLOWO2_12_FULL_58_11</name>
    <dbReference type="NCBI Taxonomy" id="1817867"/>
    <lineage>
        <taxon>Bacteria</taxon>
        <taxon>Candidatus Glassiibacteriota</taxon>
    </lineage>
</organism>
<comment type="subcellular location">
    <subcellularLocation>
        <location evidence="1">Membrane</location>
        <topology evidence="1">Multi-pass membrane protein</topology>
    </subcellularLocation>
</comment>
<keyword evidence="3" id="KW-0813">Transport</keyword>
<dbReference type="AlphaFoldDB" id="A0A1F5Z2D0"/>
<accession>A0A1F5Z2D0</accession>
<evidence type="ECO:0000256" key="7">
    <source>
        <dbReference type="SAM" id="Phobius"/>
    </source>
</evidence>
<dbReference type="Proteomes" id="UP000179129">
    <property type="component" value="Unassembled WGS sequence"/>
</dbReference>
<evidence type="ECO:0000259" key="8">
    <source>
        <dbReference type="Pfam" id="PF00999"/>
    </source>
</evidence>